<proteinExistence type="predicted"/>
<keyword evidence="4" id="KW-1185">Reference proteome</keyword>
<evidence type="ECO:0000256" key="1">
    <source>
        <dbReference type="SAM" id="MobiDB-lite"/>
    </source>
</evidence>
<dbReference type="EMBL" id="FOGD01000010">
    <property type="protein sequence ID" value="SER58337.1"/>
    <property type="molecule type" value="Genomic_DNA"/>
</dbReference>
<dbReference type="RefSeq" id="WP_143059677.1">
    <property type="nucleotide sequence ID" value="NZ_FOGD01000010.1"/>
</dbReference>
<feature type="region of interest" description="Disordered" evidence="1">
    <location>
        <begin position="68"/>
        <end position="98"/>
    </location>
</feature>
<dbReference type="Proteomes" id="UP000199766">
    <property type="component" value="Unassembled WGS sequence"/>
</dbReference>
<dbReference type="AlphaFoldDB" id="A0A1H9QD23"/>
<evidence type="ECO:0000256" key="2">
    <source>
        <dbReference type="SAM" id="Phobius"/>
    </source>
</evidence>
<sequence>MKKSILEIYALAVCFVTVVCFAVALGIAGYSVLEISKPDFTISAWQYTQHQTNDAFWNGCGESRFCGPNEKKKERPHEAELTKQREDSYARSLSNEQRGGSQTLVKCLIIMLIDAIIFAFHWVVARRARANAA</sequence>
<evidence type="ECO:0000313" key="3">
    <source>
        <dbReference type="EMBL" id="SER58337.1"/>
    </source>
</evidence>
<keyword evidence="2" id="KW-0812">Transmembrane</keyword>
<name>A0A1H9QD23_9BURK</name>
<feature type="transmembrane region" description="Helical" evidence="2">
    <location>
        <begin position="103"/>
        <end position="124"/>
    </location>
</feature>
<keyword evidence="2" id="KW-0472">Membrane</keyword>
<accession>A0A1H9QD23</accession>
<organism evidence="3 4">
    <name type="scientific">Giesbergeria anulus</name>
    <dbReference type="NCBI Taxonomy" id="180197"/>
    <lineage>
        <taxon>Bacteria</taxon>
        <taxon>Pseudomonadati</taxon>
        <taxon>Pseudomonadota</taxon>
        <taxon>Betaproteobacteria</taxon>
        <taxon>Burkholderiales</taxon>
        <taxon>Comamonadaceae</taxon>
        <taxon>Giesbergeria</taxon>
    </lineage>
</organism>
<keyword evidence="2" id="KW-1133">Transmembrane helix</keyword>
<dbReference type="STRING" id="180197.SAMN02982919_02631"/>
<reference evidence="3 4" key="1">
    <citation type="submission" date="2016-10" db="EMBL/GenBank/DDBJ databases">
        <authorList>
            <person name="de Groot N.N."/>
        </authorList>
    </citation>
    <scope>NUCLEOTIDE SEQUENCE [LARGE SCALE GENOMIC DNA]</scope>
    <source>
        <strain evidence="3 4">ATCC 35958</strain>
    </source>
</reference>
<feature type="compositionally biased region" description="Basic and acidic residues" evidence="1">
    <location>
        <begin position="69"/>
        <end position="89"/>
    </location>
</feature>
<feature type="transmembrane region" description="Helical" evidence="2">
    <location>
        <begin position="9"/>
        <end position="33"/>
    </location>
</feature>
<protein>
    <submittedName>
        <fullName evidence="3">Uncharacterized protein</fullName>
    </submittedName>
</protein>
<evidence type="ECO:0000313" key="4">
    <source>
        <dbReference type="Proteomes" id="UP000199766"/>
    </source>
</evidence>
<gene>
    <name evidence="3" type="ORF">SAMN02982919_02631</name>
</gene>